<reference evidence="1 2" key="1">
    <citation type="journal article" date="2016" name="PLoS Pathog.">
        <title>Biosynthesis of antibiotic leucinostatins in bio-control fungus Purpureocillium lilacinum and their inhibition on phytophthora revealed by genome mining.</title>
        <authorList>
            <person name="Wang G."/>
            <person name="Liu Z."/>
            <person name="Lin R."/>
            <person name="Li E."/>
            <person name="Mao Z."/>
            <person name="Ling J."/>
            <person name="Yang Y."/>
            <person name="Yin W.B."/>
            <person name="Xie B."/>
        </authorList>
    </citation>
    <scope>NUCLEOTIDE SEQUENCE [LARGE SCALE GENOMIC DNA]</scope>
    <source>
        <strain evidence="1">170</strain>
    </source>
</reference>
<dbReference type="GeneID" id="28858539"/>
<evidence type="ECO:0000313" key="2">
    <source>
        <dbReference type="Proteomes" id="UP000078397"/>
    </source>
</evidence>
<gene>
    <name evidence="1" type="ORF">VFPPC_16792</name>
</gene>
<name>A0A179F4K3_METCM</name>
<proteinExistence type="predicted"/>
<sequence length="117" mass="12812">MPPSHSPAGDINHNNKQILAPKLNIFSPTQSNSIQFNPPAIRAKIHLETHAKIPVPGMIRIFATILSTSCPRPRNIPALSILSISVRARFRFKKFIRCAGPSPSARSSLCLPTPLVQ</sequence>
<accession>A0A179F4K3</accession>
<keyword evidence="2" id="KW-1185">Reference proteome</keyword>
<protein>
    <submittedName>
        <fullName evidence="1">Uncharacterized protein</fullName>
    </submittedName>
</protein>
<comment type="caution">
    <text evidence="1">The sequence shown here is derived from an EMBL/GenBank/DDBJ whole genome shotgun (WGS) entry which is preliminary data.</text>
</comment>
<organism evidence="1 2">
    <name type="scientific">Pochonia chlamydosporia 170</name>
    <dbReference type="NCBI Taxonomy" id="1380566"/>
    <lineage>
        <taxon>Eukaryota</taxon>
        <taxon>Fungi</taxon>
        <taxon>Dikarya</taxon>
        <taxon>Ascomycota</taxon>
        <taxon>Pezizomycotina</taxon>
        <taxon>Sordariomycetes</taxon>
        <taxon>Hypocreomycetidae</taxon>
        <taxon>Hypocreales</taxon>
        <taxon>Clavicipitaceae</taxon>
        <taxon>Pochonia</taxon>
    </lineage>
</organism>
<dbReference type="AlphaFoldDB" id="A0A179F4K3"/>
<dbReference type="KEGG" id="pchm:VFPPC_16792"/>
<dbReference type="EMBL" id="LSBJ02000009">
    <property type="protein sequence ID" value="OAQ60300.1"/>
    <property type="molecule type" value="Genomic_DNA"/>
</dbReference>
<evidence type="ECO:0000313" key="1">
    <source>
        <dbReference type="EMBL" id="OAQ60300.1"/>
    </source>
</evidence>
<dbReference type="Proteomes" id="UP000078397">
    <property type="component" value="Unassembled WGS sequence"/>
</dbReference>
<dbReference type="RefSeq" id="XP_018138210.1">
    <property type="nucleotide sequence ID" value="XM_018294545.1"/>
</dbReference>